<evidence type="ECO:0000256" key="7">
    <source>
        <dbReference type="SAM" id="Phobius"/>
    </source>
</evidence>
<dbReference type="AlphaFoldDB" id="A0AAV9BGI1"/>
<feature type="transmembrane region" description="Helical" evidence="7">
    <location>
        <begin position="110"/>
        <end position="128"/>
    </location>
</feature>
<dbReference type="Pfam" id="PF26410">
    <property type="entry name" value="GH5_mannosidase"/>
    <property type="match status" value="1"/>
</dbReference>
<dbReference type="GO" id="GO:0000272">
    <property type="term" value="P:polysaccharide catabolic process"/>
    <property type="evidence" value="ECO:0007669"/>
    <property type="project" value="InterPro"/>
</dbReference>
<keyword evidence="7" id="KW-1133">Transmembrane helix</keyword>
<feature type="compositionally biased region" description="Pro residues" evidence="6">
    <location>
        <begin position="530"/>
        <end position="539"/>
    </location>
</feature>
<feature type="compositionally biased region" description="Basic residues" evidence="6">
    <location>
        <begin position="553"/>
        <end position="574"/>
    </location>
</feature>
<dbReference type="InterPro" id="IPR017853">
    <property type="entry name" value="GH"/>
</dbReference>
<keyword evidence="11" id="KW-1185">Reference proteome</keyword>
<dbReference type="InterPro" id="IPR001547">
    <property type="entry name" value="Glyco_hydro_5"/>
</dbReference>
<keyword evidence="7" id="KW-0472">Membrane</keyword>
<comment type="catalytic activity">
    <reaction evidence="1">
        <text>Random hydrolysis of (1-&gt;4)-beta-D-mannosidic linkages in mannans, galactomannans and glucomannans.</text>
        <dbReference type="EC" id="3.2.1.78"/>
    </reaction>
</comment>
<dbReference type="EMBL" id="JAUJYN010000003">
    <property type="protein sequence ID" value="KAK1275530.1"/>
    <property type="molecule type" value="Genomic_DNA"/>
</dbReference>
<evidence type="ECO:0000256" key="4">
    <source>
        <dbReference type="ARBA" id="ARBA00022801"/>
    </source>
</evidence>
<reference evidence="10" key="2">
    <citation type="submission" date="2023-06" db="EMBL/GenBank/DDBJ databases">
        <authorList>
            <person name="Ma L."/>
            <person name="Liu K.-W."/>
            <person name="Li Z."/>
            <person name="Hsiao Y.-Y."/>
            <person name="Qi Y."/>
            <person name="Fu T."/>
            <person name="Tang G."/>
            <person name="Zhang D."/>
            <person name="Sun W.-H."/>
            <person name="Liu D.-K."/>
            <person name="Li Y."/>
            <person name="Chen G.-Z."/>
            <person name="Liu X.-D."/>
            <person name="Liao X.-Y."/>
            <person name="Jiang Y.-T."/>
            <person name="Yu X."/>
            <person name="Hao Y."/>
            <person name="Huang J."/>
            <person name="Zhao X.-W."/>
            <person name="Ke S."/>
            <person name="Chen Y.-Y."/>
            <person name="Wu W.-L."/>
            <person name="Hsu J.-L."/>
            <person name="Lin Y.-F."/>
            <person name="Huang M.-D."/>
            <person name="Li C.-Y."/>
            <person name="Huang L."/>
            <person name="Wang Z.-W."/>
            <person name="Zhao X."/>
            <person name="Zhong W.-Y."/>
            <person name="Peng D.-H."/>
            <person name="Ahmad S."/>
            <person name="Lan S."/>
            <person name="Zhang J.-S."/>
            <person name="Tsai W.-C."/>
            <person name="Van De Peer Y."/>
            <person name="Liu Z.-J."/>
        </authorList>
    </citation>
    <scope>NUCLEOTIDE SEQUENCE</scope>
    <source>
        <strain evidence="10">SCP</strain>
        <tissue evidence="10">Leaves</tissue>
    </source>
</reference>
<dbReference type="EC" id="3.2.1.78" evidence="3"/>
<feature type="compositionally biased region" description="Polar residues" evidence="6">
    <location>
        <begin position="540"/>
        <end position="551"/>
    </location>
</feature>
<dbReference type="Pfam" id="PF04765">
    <property type="entry name" value="TOD1_MUCI70"/>
    <property type="match status" value="2"/>
</dbReference>
<evidence type="ECO:0000313" key="11">
    <source>
        <dbReference type="Proteomes" id="UP001179952"/>
    </source>
</evidence>
<keyword evidence="4" id="KW-0378">Hydrolase</keyword>
<feature type="domain" description="TOD1/MUCI70 glycosyltransferase-like" evidence="8">
    <location>
        <begin position="174"/>
        <end position="320"/>
    </location>
</feature>
<evidence type="ECO:0000259" key="8">
    <source>
        <dbReference type="Pfam" id="PF04765"/>
    </source>
</evidence>
<evidence type="ECO:0000256" key="6">
    <source>
        <dbReference type="SAM" id="MobiDB-lite"/>
    </source>
</evidence>
<feature type="region of interest" description="Disordered" evidence="6">
    <location>
        <begin position="526"/>
        <end position="600"/>
    </location>
</feature>
<feature type="compositionally biased region" description="Basic residues" evidence="6">
    <location>
        <begin position="23"/>
        <end position="37"/>
    </location>
</feature>
<keyword evidence="5" id="KW-0326">Glycosidase</keyword>
<dbReference type="InterPro" id="IPR006852">
    <property type="entry name" value="TOD1_MUCI70"/>
</dbReference>
<comment type="caution">
    <text evidence="10">The sequence shown here is derived from an EMBL/GenBank/DDBJ whole genome shotgun (WGS) entry which is preliminary data.</text>
</comment>
<feature type="domain" description="TOD1/MUCI70 glycosyltransferase-like" evidence="8">
    <location>
        <begin position="350"/>
        <end position="518"/>
    </location>
</feature>
<evidence type="ECO:0000256" key="5">
    <source>
        <dbReference type="ARBA" id="ARBA00023295"/>
    </source>
</evidence>
<comment type="similarity">
    <text evidence="2">Belongs to the glycosyl hydrolase 5 (cellulase A) family.</text>
</comment>
<feature type="region of interest" description="Disordered" evidence="6">
    <location>
        <begin position="53"/>
        <end position="90"/>
    </location>
</feature>
<organism evidence="10 11">
    <name type="scientific">Acorus gramineus</name>
    <name type="common">Dwarf sweet flag</name>
    <dbReference type="NCBI Taxonomy" id="55184"/>
    <lineage>
        <taxon>Eukaryota</taxon>
        <taxon>Viridiplantae</taxon>
        <taxon>Streptophyta</taxon>
        <taxon>Embryophyta</taxon>
        <taxon>Tracheophyta</taxon>
        <taxon>Spermatophyta</taxon>
        <taxon>Magnoliopsida</taxon>
        <taxon>Liliopsida</taxon>
        <taxon>Acoraceae</taxon>
        <taxon>Acorus</taxon>
    </lineage>
</organism>
<dbReference type="Proteomes" id="UP001179952">
    <property type="component" value="Unassembled WGS sequence"/>
</dbReference>
<evidence type="ECO:0000256" key="3">
    <source>
        <dbReference type="ARBA" id="ARBA00012706"/>
    </source>
</evidence>
<dbReference type="PANTHER" id="PTHR12956:SF38">
    <property type="entry name" value="HEXOSYLTRANSFERASE MUCI70-RELATED"/>
    <property type="match status" value="1"/>
</dbReference>
<accession>A0AAV9BGI1</accession>
<name>A0AAV9BGI1_ACOGR</name>
<feature type="domain" description="Glycoside hydrolase family 5" evidence="9">
    <location>
        <begin position="664"/>
        <end position="989"/>
    </location>
</feature>
<gene>
    <name evidence="10" type="ORF">QJS04_geneDACA012843</name>
</gene>
<dbReference type="Gene3D" id="3.20.20.80">
    <property type="entry name" value="Glycosidases"/>
    <property type="match status" value="1"/>
</dbReference>
<dbReference type="PANTHER" id="PTHR12956">
    <property type="entry name" value="ALKALINE CERAMIDASE-RELATED"/>
    <property type="match status" value="1"/>
</dbReference>
<keyword evidence="7" id="KW-0812">Transmembrane</keyword>
<evidence type="ECO:0000259" key="9">
    <source>
        <dbReference type="Pfam" id="PF26410"/>
    </source>
</evidence>
<feature type="compositionally biased region" description="Low complexity" evidence="6">
    <location>
        <begin position="53"/>
        <end position="71"/>
    </location>
</feature>
<sequence length="1041" mass="117508">MTAGGGSLGLRTGSYGSLQQHHQNNHHHFNNNHHHHFNNNGNNAGGSIIISATSSSSSVSPSTSSPSLSTPPGGGSAGRKPQKMIPSGTRDKEPSFLPWICRVVVGRKKIGMLVIMLISFAVFISIAFVVNKGWWVYVVDGSLLTACSVCYVPVEHAIAVMPTEPSVSPVLKNLSYIYGDTSDGTESEGGSTFGGHPSLRQRNESFDIKESMTVHCGFVKGNRPGHETGFDIDDDALLEMEQCRGVVVASAIFGNYDVLQQPKNISEAAKRTVCFYMFVDEETGDYIRNSTTIGNTNRAGLWRIVVVRNLPYADARRNGKPFSHNLELSLTYTLYFTEACKAFISQYFFTKVPKLLLHRLFPSARYSLWIDGKLQLVADPYLLLERFLWRENATFAISNHYRRFDVFEEAEANKAAGKYENASIDYQIDFYRREGLTHYSSVKLPIVSDVPEGCVIIREHIPITNLFTCLWFNEVDRFTSRDQLSFSSVRDKIISKVNWGINMFLDCERRNFVIQIYHRDLLEQMASSLHPPPPPPPVRPSTQTASDSSTRALPKKQIPRRGKEKRPNSRRHHPKDAMMGDRGQPSSTPSASTDADDSEDVVDDSFAHTEFTIDEFFNDVRLDAEIDEQPQQPAPAPDRAPQMTLQTYTRGPRRIQPAHPKMGFVERNGTQFFLDGRPFYVNGWNSYWLMDQAVDDFSRPRVRAMFKAGSRLGLTVCRTWGFNDGTYHALQALDVVIAEAGKNGIRLLLCLVNNLAPYGGKNQYVKWAWDEGVGLSPANDSFFFDPSIRIYFKTYLKTVLTRKNHITGIEYRDDPTIFAWELINEPQCTSDPTGDTLQEWIEEMAGYLKSIDKKHLLTLGLEGFYGPTSPPEKLSVNPSEYESTLGADFIRNSKISAIDFGSIHFYPDHWMADQPFSEKLRYVPKWMDSHIDDGDRELGKPIMVTEFGLSNLNKDFDHSHRDAFYKAIYDIFYESAKKGGAGAGTFVWQLLVGGMEEYNDDFGIVAWERPSLYGLIKEQSCRLAEVCYGKSWARFRSQFNC</sequence>
<protein>
    <recommendedName>
        <fullName evidence="3">mannan endo-1,4-beta-mannosidase</fullName>
        <ecNumber evidence="3">3.2.1.78</ecNumber>
    </recommendedName>
</protein>
<evidence type="ECO:0000256" key="2">
    <source>
        <dbReference type="ARBA" id="ARBA00005641"/>
    </source>
</evidence>
<evidence type="ECO:0000256" key="1">
    <source>
        <dbReference type="ARBA" id="ARBA00001678"/>
    </source>
</evidence>
<feature type="region of interest" description="Disordered" evidence="6">
    <location>
        <begin position="1"/>
        <end position="41"/>
    </location>
</feature>
<reference evidence="10" key="1">
    <citation type="journal article" date="2023" name="Nat. Commun.">
        <title>Diploid and tetraploid genomes of Acorus and the evolution of monocots.</title>
        <authorList>
            <person name="Ma L."/>
            <person name="Liu K.W."/>
            <person name="Li Z."/>
            <person name="Hsiao Y.Y."/>
            <person name="Qi Y."/>
            <person name="Fu T."/>
            <person name="Tang G.D."/>
            <person name="Zhang D."/>
            <person name="Sun W.H."/>
            <person name="Liu D.K."/>
            <person name="Li Y."/>
            <person name="Chen G.Z."/>
            <person name="Liu X.D."/>
            <person name="Liao X.Y."/>
            <person name="Jiang Y.T."/>
            <person name="Yu X."/>
            <person name="Hao Y."/>
            <person name="Huang J."/>
            <person name="Zhao X.W."/>
            <person name="Ke S."/>
            <person name="Chen Y.Y."/>
            <person name="Wu W.L."/>
            <person name="Hsu J.L."/>
            <person name="Lin Y.F."/>
            <person name="Huang M.D."/>
            <person name="Li C.Y."/>
            <person name="Huang L."/>
            <person name="Wang Z.W."/>
            <person name="Zhao X."/>
            <person name="Zhong W.Y."/>
            <person name="Peng D.H."/>
            <person name="Ahmad S."/>
            <person name="Lan S."/>
            <person name="Zhang J.S."/>
            <person name="Tsai W.C."/>
            <person name="Van de Peer Y."/>
            <person name="Liu Z.J."/>
        </authorList>
    </citation>
    <scope>NUCLEOTIDE SEQUENCE</scope>
    <source>
        <strain evidence="10">SCP</strain>
    </source>
</reference>
<dbReference type="FunFam" id="3.20.20.80:FF:000012">
    <property type="entry name" value="Mannan endo-1,4-beta-mannosidase 6"/>
    <property type="match status" value="1"/>
</dbReference>
<evidence type="ECO:0000313" key="10">
    <source>
        <dbReference type="EMBL" id="KAK1275530.1"/>
    </source>
</evidence>
<proteinExistence type="inferred from homology"/>
<dbReference type="InterPro" id="IPR048354">
    <property type="entry name" value="TOD1_MUCI70_glycTrfase_dom"/>
</dbReference>
<dbReference type="SUPFAM" id="SSF51445">
    <property type="entry name" value="(Trans)glycosidases"/>
    <property type="match status" value="1"/>
</dbReference>
<dbReference type="GO" id="GO:0016985">
    <property type="term" value="F:mannan endo-1,4-beta-mannosidase activity"/>
    <property type="evidence" value="ECO:0007669"/>
    <property type="project" value="UniProtKB-EC"/>
</dbReference>